<name>A0A0M8PEM2_9EURO</name>
<evidence type="ECO:0000259" key="1">
    <source>
        <dbReference type="Pfam" id="PF07727"/>
    </source>
</evidence>
<evidence type="ECO:0000313" key="3">
    <source>
        <dbReference type="Proteomes" id="UP000037696"/>
    </source>
</evidence>
<proteinExistence type="predicted"/>
<accession>A0A0M8PEM2</accession>
<keyword evidence="3" id="KW-1185">Reference proteome</keyword>
<organism evidence="2 3">
    <name type="scientific">Penicillium nordicum</name>
    <dbReference type="NCBI Taxonomy" id="229535"/>
    <lineage>
        <taxon>Eukaryota</taxon>
        <taxon>Fungi</taxon>
        <taxon>Dikarya</taxon>
        <taxon>Ascomycota</taxon>
        <taxon>Pezizomycotina</taxon>
        <taxon>Eurotiomycetes</taxon>
        <taxon>Eurotiomycetidae</taxon>
        <taxon>Eurotiales</taxon>
        <taxon>Aspergillaceae</taxon>
        <taxon>Penicillium</taxon>
    </lineage>
</organism>
<dbReference type="AlphaFoldDB" id="A0A0M8PEM2"/>
<comment type="caution">
    <text evidence="2">The sequence shown here is derived from an EMBL/GenBank/DDBJ whole genome shotgun (WGS) entry which is preliminary data.</text>
</comment>
<evidence type="ECO:0000313" key="2">
    <source>
        <dbReference type="EMBL" id="KOS47064.1"/>
    </source>
</evidence>
<reference evidence="2 3" key="1">
    <citation type="submission" date="2015-08" db="EMBL/GenBank/DDBJ databases">
        <title>Genome sequencing of Penicillium nordicum.</title>
        <authorList>
            <person name="Nguyen H.D."/>
            <person name="Seifert K.A."/>
        </authorList>
    </citation>
    <scope>NUCLEOTIDE SEQUENCE [LARGE SCALE GENOMIC DNA]</scope>
    <source>
        <strain evidence="2 3">DAOMC 185683</strain>
    </source>
</reference>
<dbReference type="OrthoDB" id="3799035at2759"/>
<dbReference type="EMBL" id="LHQQ01000021">
    <property type="protein sequence ID" value="KOS47064.1"/>
    <property type="molecule type" value="Genomic_DNA"/>
</dbReference>
<dbReference type="Proteomes" id="UP000037696">
    <property type="component" value="Unassembled WGS sequence"/>
</dbReference>
<gene>
    <name evidence="2" type="ORF">ACN38_g2013</name>
</gene>
<dbReference type="InterPro" id="IPR013103">
    <property type="entry name" value="RVT_2"/>
</dbReference>
<sequence>MLEHLAPHCANLDPSETALFANEINDVIVSVFTAVTEGKDNDKRPPINNKLTLQDVGYTPNGWVDAMNCVERGKWLAATHIELKAQIKNSTWRVVDRKSNKTMRKPLTLRRVFDIKKGDGRYKAYPVARGFNQIKDVDFHKVDAVVAKPISFKVFYTIAAALNWFLHYIDVKTAFLSADTKKSIYTELPENRAAGGARQIAEKRSKFKRRSL</sequence>
<dbReference type="STRING" id="229535.A0A0M8PEM2"/>
<feature type="domain" description="Reverse transcriptase Ty1/copia-type" evidence="1">
    <location>
        <begin position="89"/>
        <end position="190"/>
    </location>
</feature>
<protein>
    <recommendedName>
        <fullName evidence="1">Reverse transcriptase Ty1/copia-type domain-containing protein</fullName>
    </recommendedName>
</protein>
<dbReference type="Pfam" id="PF07727">
    <property type="entry name" value="RVT_2"/>
    <property type="match status" value="1"/>
</dbReference>